<dbReference type="VEuPathDB" id="FungiDB:PPTG_08201"/>
<dbReference type="OMA" id="FEPWHEY"/>
<dbReference type="OrthoDB" id="101988at2759"/>
<dbReference type="Proteomes" id="UP000018817">
    <property type="component" value="Unassembled WGS sequence"/>
</dbReference>
<dbReference type="GeneID" id="20178023"/>
<sequence>MEQSRYKPALVAFMSFKDGVNYSADMNFSEQARLNITSEQLCRWMNHRAYGSEQPTKDMKPTHARSSTLELYKKAISSFMPRLTIPWDNVRHEGNPTRSEAVNQLIKTVKRFEVRHTTTAHKDFAAMHSQFFGVKRYIGEVMSEVMRLRTEIQRELHTIKASVNRIAVQPVIRQIHGSRVDPTGERELNPPRIQRATVKLSKRPKDLFEPWHEYEFGYTGVKQARDFTSVERGANKFVYSRRKVFWDEVAGLVRAGFTSDAAIDKVRAAAFSD</sequence>
<reference evidence="2" key="1">
    <citation type="submission" date="2011-12" db="EMBL/GenBank/DDBJ databases">
        <authorList>
            <consortium name="The Broad Institute Genome Sequencing Platform"/>
            <person name="Russ C."/>
            <person name="Tyler B."/>
            <person name="Panabieres F."/>
            <person name="Shan W."/>
            <person name="Tripathy S."/>
            <person name="Grunwald N."/>
            <person name="Machado M."/>
            <person name="Young S.K."/>
            <person name="Zeng Q."/>
            <person name="Gargeya S."/>
            <person name="Fitzgerald M."/>
            <person name="Haas B."/>
            <person name="Abouelleil A."/>
            <person name="Alvarado L."/>
            <person name="Arachchi H.M."/>
            <person name="Berlin A."/>
            <person name="Chapman S.B."/>
            <person name="Gearin G."/>
            <person name="Goldberg J."/>
            <person name="Griggs A."/>
            <person name="Gujja S."/>
            <person name="Hansen M."/>
            <person name="Heiman D."/>
            <person name="Howarth C."/>
            <person name="Larimer J."/>
            <person name="Lui A."/>
            <person name="MacDonald P.J.P."/>
            <person name="McCowen C."/>
            <person name="Montmayeur A."/>
            <person name="Murphy C."/>
            <person name="Neiman D."/>
            <person name="Pearson M."/>
            <person name="Priest M."/>
            <person name="Roberts A."/>
            <person name="Saif S."/>
            <person name="Shea T."/>
            <person name="Sisk P."/>
            <person name="Stolte C."/>
            <person name="Sykes S."/>
            <person name="Wortman J."/>
            <person name="Nusbaum C."/>
            <person name="Birren B."/>
        </authorList>
    </citation>
    <scope>NUCLEOTIDE SEQUENCE [LARGE SCALE GENOMIC DNA]</scope>
    <source>
        <strain evidence="2">INRA-310</strain>
    </source>
</reference>
<protein>
    <submittedName>
        <fullName evidence="1">Uncharacterized protein</fullName>
    </submittedName>
</protein>
<accession>W2QM89</accession>
<organism evidence="1 2">
    <name type="scientific">Phytophthora nicotianae (strain INRA-310)</name>
    <name type="common">Phytophthora parasitica</name>
    <dbReference type="NCBI Taxonomy" id="761204"/>
    <lineage>
        <taxon>Eukaryota</taxon>
        <taxon>Sar</taxon>
        <taxon>Stramenopiles</taxon>
        <taxon>Oomycota</taxon>
        <taxon>Peronosporomycetes</taxon>
        <taxon>Peronosporales</taxon>
        <taxon>Peronosporaceae</taxon>
        <taxon>Phytophthora</taxon>
    </lineage>
</organism>
<gene>
    <name evidence="1" type="ORF">PPTG_08201</name>
</gene>
<dbReference type="EMBL" id="KI669575">
    <property type="protein sequence ID" value="ETN13345.1"/>
    <property type="molecule type" value="Genomic_DNA"/>
</dbReference>
<dbReference type="AlphaFoldDB" id="W2QM89"/>
<proteinExistence type="predicted"/>
<evidence type="ECO:0000313" key="1">
    <source>
        <dbReference type="EMBL" id="ETN13345.1"/>
    </source>
</evidence>
<evidence type="ECO:0000313" key="2">
    <source>
        <dbReference type="Proteomes" id="UP000018817"/>
    </source>
</evidence>
<name>W2QM89_PHYN3</name>
<reference evidence="1 2" key="2">
    <citation type="submission" date="2013-11" db="EMBL/GenBank/DDBJ databases">
        <title>The Genome Sequence of Phytophthora parasitica INRA-310.</title>
        <authorList>
            <consortium name="The Broad Institute Genomics Platform"/>
            <person name="Russ C."/>
            <person name="Tyler B."/>
            <person name="Panabieres F."/>
            <person name="Shan W."/>
            <person name="Tripathy S."/>
            <person name="Grunwald N."/>
            <person name="Machado M."/>
            <person name="Johnson C.S."/>
            <person name="Arredondo F."/>
            <person name="Hong C."/>
            <person name="Coffey M."/>
            <person name="Young S.K."/>
            <person name="Zeng Q."/>
            <person name="Gargeya S."/>
            <person name="Fitzgerald M."/>
            <person name="Abouelleil A."/>
            <person name="Alvarado L."/>
            <person name="Chapman S.B."/>
            <person name="Gainer-Dewar J."/>
            <person name="Goldberg J."/>
            <person name="Griggs A."/>
            <person name="Gujja S."/>
            <person name="Hansen M."/>
            <person name="Howarth C."/>
            <person name="Imamovic A."/>
            <person name="Ireland A."/>
            <person name="Larimer J."/>
            <person name="McCowan C."/>
            <person name="Murphy C."/>
            <person name="Pearson M."/>
            <person name="Poon T.W."/>
            <person name="Priest M."/>
            <person name="Roberts A."/>
            <person name="Saif S."/>
            <person name="Shea T."/>
            <person name="Sykes S."/>
            <person name="Wortman J."/>
            <person name="Nusbaum C."/>
            <person name="Birren B."/>
        </authorList>
    </citation>
    <scope>NUCLEOTIDE SEQUENCE [LARGE SCALE GENOMIC DNA]</scope>
    <source>
        <strain evidence="1 2">INRA-310</strain>
    </source>
</reference>
<dbReference type="RefSeq" id="XP_008901389.1">
    <property type="nucleotide sequence ID" value="XM_008903141.1"/>
</dbReference>